<dbReference type="GO" id="GO:0019628">
    <property type="term" value="P:urate catabolic process"/>
    <property type="evidence" value="ECO:0007669"/>
    <property type="project" value="UniProtKB-UniPathway"/>
</dbReference>
<sequence>MSVHLASDRFGKSGVRLATVERDGDRHVFSDLDIDVRLEGDFEAVHTRGDNSPVLTTDTMRGTCYALARHYGARSPATLGSRIAERLLEACPAASHARVDLARLPWERLAVDGAPHTHTFRPGPGGRQLTTIRQPRGQAPTVSAGADGVRVLKTTGSAFDSYIKDEYTTLPETRDRIMATTVAASWGYVDPLVADHAAPEHERLLDEVPATFCARFATHDESESVQHTLYEMGEAALAAHDELTWISFRMPNEHHILADLEPYGLDNPNHVFVVTDRPYGVIEGTIARDGPSAARAEPA</sequence>
<gene>
    <name evidence="9" type="primary">pucL</name>
    <name evidence="9" type="ORF">ER308_09430</name>
</gene>
<evidence type="ECO:0000256" key="7">
    <source>
        <dbReference type="PIRSR" id="PIRSR000241-2"/>
    </source>
</evidence>
<feature type="binding site" evidence="7">
    <location>
        <position position="252"/>
    </location>
    <ligand>
        <name>urate</name>
        <dbReference type="ChEBI" id="CHEBI:17775"/>
    </ligand>
</feature>
<evidence type="ECO:0000256" key="6">
    <source>
        <dbReference type="PIRSR" id="PIRSR000241-1"/>
    </source>
</evidence>
<feature type="binding site" evidence="7">
    <location>
        <position position="225"/>
    </location>
    <ligand>
        <name>5-hydroxyisourate</name>
        <dbReference type="ChEBI" id="CHEBI:18072"/>
    </ligand>
</feature>
<feature type="binding site" evidence="7">
    <location>
        <position position="226"/>
    </location>
    <ligand>
        <name>5-hydroxyisourate</name>
        <dbReference type="ChEBI" id="CHEBI:18072"/>
    </ligand>
</feature>
<dbReference type="KEGG" id="erz:ER308_09430"/>
<dbReference type="InterPro" id="IPR019842">
    <property type="entry name" value="Uricase_CS"/>
</dbReference>
<dbReference type="PRINTS" id="PR00093">
    <property type="entry name" value="URICASE"/>
</dbReference>
<dbReference type="PANTHER" id="PTHR42874">
    <property type="entry name" value="URICASE"/>
    <property type="match status" value="1"/>
</dbReference>
<comment type="pathway">
    <text evidence="1 5">Purine metabolism; urate degradation; (S)-allantoin from urate: step 1/3.</text>
</comment>
<evidence type="ECO:0000256" key="4">
    <source>
        <dbReference type="ARBA" id="ARBA00023002"/>
    </source>
</evidence>
<evidence type="ECO:0000256" key="5">
    <source>
        <dbReference type="PIRNR" id="PIRNR000241"/>
    </source>
</evidence>
<feature type="active site" description="Charge relay system" evidence="6">
    <location>
        <position position="57"/>
    </location>
</feature>
<keyword evidence="4 5" id="KW-0560">Oxidoreductase</keyword>
<dbReference type="Pfam" id="PF01014">
    <property type="entry name" value="Uricase"/>
    <property type="match status" value="2"/>
</dbReference>
<dbReference type="PANTHER" id="PTHR42874:SF1">
    <property type="entry name" value="URICASE"/>
    <property type="match status" value="1"/>
</dbReference>
<comment type="catalytic activity">
    <reaction evidence="5 8">
        <text>urate + O2 + H2O = 5-hydroxyisourate + H2O2</text>
        <dbReference type="Rhea" id="RHEA:21368"/>
        <dbReference type="ChEBI" id="CHEBI:15377"/>
        <dbReference type="ChEBI" id="CHEBI:15379"/>
        <dbReference type="ChEBI" id="CHEBI:16240"/>
        <dbReference type="ChEBI" id="CHEBI:17775"/>
        <dbReference type="ChEBI" id="CHEBI:18072"/>
        <dbReference type="EC" id="1.7.3.3"/>
    </reaction>
</comment>
<name>A0A411YEX2_9ACTN</name>
<feature type="binding site" evidence="7">
    <location>
        <position position="225"/>
    </location>
    <ligand>
        <name>urate</name>
        <dbReference type="ChEBI" id="CHEBI:17775"/>
    </ligand>
</feature>
<dbReference type="GO" id="GO:0004846">
    <property type="term" value="F:urate oxidase activity"/>
    <property type="evidence" value="ECO:0007669"/>
    <property type="project" value="UniProtKB-EC"/>
</dbReference>
<evidence type="ECO:0000313" key="9">
    <source>
        <dbReference type="EMBL" id="QBI19749.1"/>
    </source>
</evidence>
<feature type="binding site" evidence="7">
    <location>
        <position position="58"/>
    </location>
    <ligand>
        <name>urate</name>
        <dbReference type="ChEBI" id="CHEBI:17775"/>
    </ligand>
</feature>
<feature type="binding site" evidence="7">
    <location>
        <position position="159"/>
    </location>
    <ligand>
        <name>urate</name>
        <dbReference type="ChEBI" id="CHEBI:17775"/>
    </ligand>
</feature>
<feature type="binding site" evidence="7">
    <location>
        <position position="176"/>
    </location>
    <ligand>
        <name>urate</name>
        <dbReference type="ChEBI" id="CHEBI:17775"/>
    </ligand>
</feature>
<keyword evidence="10" id="KW-1185">Reference proteome</keyword>
<dbReference type="Proteomes" id="UP000291469">
    <property type="component" value="Chromosome"/>
</dbReference>
<feature type="binding site" evidence="7">
    <location>
        <position position="176"/>
    </location>
    <ligand>
        <name>5-hydroxyisourate</name>
        <dbReference type="ChEBI" id="CHEBI:18072"/>
    </ligand>
</feature>
<dbReference type="InterPro" id="IPR002042">
    <property type="entry name" value="Uricase"/>
</dbReference>
<feature type="binding site" evidence="7">
    <location>
        <position position="57"/>
    </location>
    <ligand>
        <name>O2</name>
        <dbReference type="ChEBI" id="CHEBI:15379"/>
    </ligand>
</feature>
<feature type="binding site" evidence="7">
    <location>
        <position position="57"/>
    </location>
    <ligand>
        <name>5-hydroxyisourate</name>
        <dbReference type="ChEBI" id="CHEBI:18072"/>
    </ligand>
</feature>
<evidence type="ECO:0000256" key="2">
    <source>
        <dbReference type="ARBA" id="ARBA00009760"/>
    </source>
</evidence>
<protein>
    <recommendedName>
        <fullName evidence="5 8">Uricase</fullName>
        <ecNumber evidence="5 8">1.7.3.3</ecNumber>
    </recommendedName>
    <alternativeName>
        <fullName evidence="5">Urate oxidase</fullName>
    </alternativeName>
</protein>
<evidence type="ECO:0000256" key="1">
    <source>
        <dbReference type="ARBA" id="ARBA00004831"/>
    </source>
</evidence>
<dbReference type="SUPFAM" id="SSF55620">
    <property type="entry name" value="Tetrahydrobiopterin biosynthesis enzymes-like"/>
    <property type="match status" value="2"/>
</dbReference>
<dbReference type="Gene3D" id="3.10.270.10">
    <property type="entry name" value="Urate Oxidase"/>
    <property type="match status" value="1"/>
</dbReference>
<dbReference type="UniPathway" id="UPA00394">
    <property type="reaction ID" value="UER00650"/>
</dbReference>
<evidence type="ECO:0000256" key="8">
    <source>
        <dbReference type="RuleBase" id="RU004455"/>
    </source>
</evidence>
<dbReference type="PROSITE" id="PS00366">
    <property type="entry name" value="URICASE"/>
    <property type="match status" value="1"/>
</dbReference>
<feature type="binding site" evidence="7">
    <location>
        <position position="252"/>
    </location>
    <ligand>
        <name>O2</name>
        <dbReference type="ChEBI" id="CHEBI:15379"/>
    </ligand>
</feature>
<reference evidence="9 10" key="1">
    <citation type="submission" date="2019-01" db="EMBL/GenBank/DDBJ databases">
        <title>Egibacter rhizosphaerae EGI 80759T.</title>
        <authorList>
            <person name="Chen D.-D."/>
            <person name="Tian Y."/>
            <person name="Jiao J.-Y."/>
            <person name="Zhang X.-T."/>
            <person name="Zhang Y.-G."/>
            <person name="Zhang Y."/>
            <person name="Xiao M."/>
            <person name="Shu W.-S."/>
            <person name="Li W.-J."/>
        </authorList>
    </citation>
    <scope>NUCLEOTIDE SEQUENCE [LARGE SCALE GENOMIC DNA]</scope>
    <source>
        <strain evidence="9 10">EGI 80759</strain>
    </source>
</reference>
<feature type="binding site" evidence="7">
    <location>
        <position position="159"/>
    </location>
    <ligand>
        <name>5-hydroxyisourate</name>
        <dbReference type="ChEBI" id="CHEBI:18072"/>
    </ligand>
</feature>
<evidence type="ECO:0000313" key="10">
    <source>
        <dbReference type="Proteomes" id="UP000291469"/>
    </source>
</evidence>
<feature type="active site" description="Charge relay system" evidence="6">
    <location>
        <position position="254"/>
    </location>
</feature>
<dbReference type="RefSeq" id="WP_131154746.1">
    <property type="nucleotide sequence ID" value="NZ_CP036402.1"/>
</dbReference>
<accession>A0A411YEX2</accession>
<feature type="binding site" evidence="7">
    <location>
        <position position="252"/>
    </location>
    <ligand>
        <name>5-hydroxyisourate</name>
        <dbReference type="ChEBI" id="CHEBI:18072"/>
    </ligand>
</feature>
<proteinExistence type="inferred from homology"/>
<dbReference type="AlphaFoldDB" id="A0A411YEX2"/>
<comment type="similarity">
    <text evidence="2 5 8">Belongs to the uricase family.</text>
</comment>
<dbReference type="GO" id="GO:0006144">
    <property type="term" value="P:purine nucleobase metabolic process"/>
    <property type="evidence" value="ECO:0007669"/>
    <property type="project" value="UniProtKB-KW"/>
</dbReference>
<dbReference type="OrthoDB" id="9809009at2"/>
<comment type="function">
    <text evidence="5 8">Catalyzes the oxidation of uric acid to 5-hydroxyisourate, which is further processed to form (S)-allantoin.</text>
</comment>
<dbReference type="EMBL" id="CP036402">
    <property type="protein sequence ID" value="QBI19749.1"/>
    <property type="molecule type" value="Genomic_DNA"/>
</dbReference>
<feature type="active site" description="Charge relay system" evidence="6">
    <location>
        <position position="12"/>
    </location>
</feature>
<dbReference type="EC" id="1.7.3.3" evidence="5 8"/>
<evidence type="ECO:0000256" key="3">
    <source>
        <dbReference type="ARBA" id="ARBA00022631"/>
    </source>
</evidence>
<feature type="binding site" evidence="7">
    <location>
        <position position="57"/>
    </location>
    <ligand>
        <name>urate</name>
        <dbReference type="ChEBI" id="CHEBI:17775"/>
    </ligand>
</feature>
<keyword evidence="3 5" id="KW-0659">Purine metabolism</keyword>
<dbReference type="PIRSF" id="PIRSF000241">
    <property type="entry name" value="Urate_oxidase"/>
    <property type="match status" value="1"/>
</dbReference>
<organism evidence="9 10">
    <name type="scientific">Egibacter rhizosphaerae</name>
    <dbReference type="NCBI Taxonomy" id="1670831"/>
    <lineage>
        <taxon>Bacteria</taxon>
        <taxon>Bacillati</taxon>
        <taxon>Actinomycetota</taxon>
        <taxon>Nitriliruptoria</taxon>
        <taxon>Egibacterales</taxon>
        <taxon>Egibacteraceae</taxon>
        <taxon>Egibacter</taxon>
    </lineage>
</organism>
<feature type="binding site" evidence="7">
    <location>
        <position position="226"/>
    </location>
    <ligand>
        <name>urate</name>
        <dbReference type="ChEBI" id="CHEBI:17775"/>
    </ligand>
</feature>
<dbReference type="NCBIfam" id="TIGR03383">
    <property type="entry name" value="urate_oxi"/>
    <property type="match status" value="1"/>
</dbReference>